<dbReference type="PANTHER" id="PTHR34108">
    <property type="entry name" value="SEPTUM SITE-DETERMINING PROTEIN MINC"/>
    <property type="match status" value="1"/>
</dbReference>
<keyword evidence="3 6" id="KW-0717">Septation</keyword>
<evidence type="ECO:0000256" key="2">
    <source>
        <dbReference type="ARBA" id="ARBA00022618"/>
    </source>
</evidence>
<sequence length="221" mass="24499">MTTINKPNVTIKGVKDGLVFLLNDQCEFQELLSELKHKLEHTHQQILSGPIIHVQIKLGTRLISPQERQEIQDILKSRGNLIVQSIESEVEEEASKSGKNVKVLKGMVRSGQTINHHGNLLFIGDVNPGGSLVCTGDIWIMGSLRGMAHAGSEGNEEAVIAASHLRPTQLRIADCISRPPDEWGIDEAFMEFAYLEKGSMQINKITHLYKIRPGAMEFKGV</sequence>
<evidence type="ECO:0000259" key="8">
    <source>
        <dbReference type="Pfam" id="PF22642"/>
    </source>
</evidence>
<comment type="caution">
    <text evidence="9">The sequence shown here is derived from an EMBL/GenBank/DDBJ whole genome shotgun (WGS) entry which is preliminary data.</text>
</comment>
<dbReference type="Pfam" id="PF22642">
    <property type="entry name" value="MinC_N_1"/>
    <property type="match status" value="1"/>
</dbReference>
<evidence type="ECO:0000313" key="10">
    <source>
        <dbReference type="Proteomes" id="UP001597497"/>
    </source>
</evidence>
<dbReference type="Pfam" id="PF03775">
    <property type="entry name" value="MinC_C"/>
    <property type="match status" value="1"/>
</dbReference>
<dbReference type="Gene3D" id="2.160.20.70">
    <property type="match status" value="1"/>
</dbReference>
<dbReference type="InterPro" id="IPR036145">
    <property type="entry name" value="MinC_C_sf"/>
</dbReference>
<dbReference type="InterPro" id="IPR055219">
    <property type="entry name" value="MinC_N_1"/>
</dbReference>
<gene>
    <name evidence="6 9" type="primary">minC</name>
    <name evidence="9" type="ORF">ACFSUC_02535</name>
</gene>
<protein>
    <recommendedName>
        <fullName evidence="6">Probable septum site-determining protein MinC</fullName>
    </recommendedName>
</protein>
<evidence type="ECO:0000259" key="7">
    <source>
        <dbReference type="Pfam" id="PF03775"/>
    </source>
</evidence>
<reference evidence="10" key="1">
    <citation type="journal article" date="2019" name="Int. J. Syst. Evol. Microbiol.">
        <title>The Global Catalogue of Microorganisms (GCM) 10K type strain sequencing project: providing services to taxonomists for standard genome sequencing and annotation.</title>
        <authorList>
            <consortium name="The Broad Institute Genomics Platform"/>
            <consortium name="The Broad Institute Genome Sequencing Center for Infectious Disease"/>
            <person name="Wu L."/>
            <person name="Ma J."/>
        </authorList>
    </citation>
    <scope>NUCLEOTIDE SEQUENCE [LARGE SCALE GENOMIC DNA]</scope>
    <source>
        <strain evidence="10">KCTC 33676</strain>
    </source>
</reference>
<keyword evidence="2 6" id="KW-0132">Cell division</keyword>
<comment type="function">
    <text evidence="6">Cell division inhibitor that blocks the formation of polar Z ring septums. Rapidly oscillates between the poles of the cell to destabilize FtsZ filaments that have formed before they mature into polar Z rings. Prevents FtsZ polymerization.</text>
</comment>
<evidence type="ECO:0000313" key="9">
    <source>
        <dbReference type="EMBL" id="MFD2670484.1"/>
    </source>
</evidence>
<dbReference type="PANTHER" id="PTHR34108:SF1">
    <property type="entry name" value="SEPTUM SITE-DETERMINING PROTEIN MINC"/>
    <property type="match status" value="1"/>
</dbReference>
<dbReference type="RefSeq" id="WP_379927873.1">
    <property type="nucleotide sequence ID" value="NZ_JBHUMM010000002.1"/>
</dbReference>
<evidence type="ECO:0000256" key="5">
    <source>
        <dbReference type="ARBA" id="ARBA00046874"/>
    </source>
</evidence>
<dbReference type="InterPro" id="IPR005526">
    <property type="entry name" value="Septum_form_inhib_MinC_C"/>
</dbReference>
<comment type="similarity">
    <text evidence="1 6">Belongs to the MinC family.</text>
</comment>
<dbReference type="EMBL" id="JBHUMM010000002">
    <property type="protein sequence ID" value="MFD2670484.1"/>
    <property type="molecule type" value="Genomic_DNA"/>
</dbReference>
<keyword evidence="10" id="KW-1185">Reference proteome</keyword>
<proteinExistence type="inferred from homology"/>
<feature type="domain" description="Septum site-determining protein MinC N-terminal" evidence="8">
    <location>
        <begin position="9"/>
        <end position="86"/>
    </location>
</feature>
<dbReference type="InterPro" id="IPR013033">
    <property type="entry name" value="MinC"/>
</dbReference>
<name>A0ABW5R7T6_9BACL</name>
<evidence type="ECO:0000256" key="4">
    <source>
        <dbReference type="ARBA" id="ARBA00023306"/>
    </source>
</evidence>
<evidence type="ECO:0000256" key="6">
    <source>
        <dbReference type="HAMAP-Rule" id="MF_00267"/>
    </source>
</evidence>
<dbReference type="SUPFAM" id="SSF63848">
    <property type="entry name" value="Cell-division inhibitor MinC, C-terminal domain"/>
    <property type="match status" value="1"/>
</dbReference>
<evidence type="ECO:0000256" key="1">
    <source>
        <dbReference type="ARBA" id="ARBA00006291"/>
    </source>
</evidence>
<feature type="domain" description="Septum formation inhibitor MinC C-terminal" evidence="7">
    <location>
        <begin position="104"/>
        <end position="202"/>
    </location>
</feature>
<organism evidence="9 10">
    <name type="scientific">Marinicrinis sediminis</name>
    <dbReference type="NCBI Taxonomy" id="1652465"/>
    <lineage>
        <taxon>Bacteria</taxon>
        <taxon>Bacillati</taxon>
        <taxon>Bacillota</taxon>
        <taxon>Bacilli</taxon>
        <taxon>Bacillales</taxon>
        <taxon>Paenibacillaceae</taxon>
    </lineage>
</organism>
<dbReference type="Gene3D" id="3.30.160.540">
    <property type="match status" value="1"/>
</dbReference>
<evidence type="ECO:0000256" key="3">
    <source>
        <dbReference type="ARBA" id="ARBA00023210"/>
    </source>
</evidence>
<comment type="subunit">
    <text evidence="5 6">Interacts with MinD and FtsZ.</text>
</comment>
<dbReference type="InterPro" id="IPR016098">
    <property type="entry name" value="CAP/MinC_C"/>
</dbReference>
<keyword evidence="4 6" id="KW-0131">Cell cycle</keyword>
<dbReference type="HAMAP" id="MF_00267">
    <property type="entry name" value="MinC"/>
    <property type="match status" value="1"/>
</dbReference>
<accession>A0ABW5R7T6</accession>
<dbReference type="Proteomes" id="UP001597497">
    <property type="component" value="Unassembled WGS sequence"/>
</dbReference>